<organism evidence="1 2">
    <name type="scientific">Trifolium pratense</name>
    <name type="common">Red clover</name>
    <dbReference type="NCBI Taxonomy" id="57577"/>
    <lineage>
        <taxon>Eukaryota</taxon>
        <taxon>Viridiplantae</taxon>
        <taxon>Streptophyta</taxon>
        <taxon>Embryophyta</taxon>
        <taxon>Tracheophyta</taxon>
        <taxon>Spermatophyta</taxon>
        <taxon>Magnoliopsida</taxon>
        <taxon>eudicotyledons</taxon>
        <taxon>Gunneridae</taxon>
        <taxon>Pentapetalae</taxon>
        <taxon>rosids</taxon>
        <taxon>fabids</taxon>
        <taxon>Fabales</taxon>
        <taxon>Fabaceae</taxon>
        <taxon>Papilionoideae</taxon>
        <taxon>50 kb inversion clade</taxon>
        <taxon>NPAAA clade</taxon>
        <taxon>Hologalegina</taxon>
        <taxon>IRL clade</taxon>
        <taxon>Trifolieae</taxon>
        <taxon>Trifolium</taxon>
    </lineage>
</organism>
<sequence>MAGRNDQAIANALTVVAQALKGNQNHQGGNDERRLERFMKQEPPKFDGGHNPDDAYKSLQEIERIFRVMEATDAQKYGFVPKSLTQCRFIPKFQTSVRAKSLEELVPPSKVHSSTSTDFVDADSPILRSSKVTICSNALWLF</sequence>
<dbReference type="EMBL" id="CASHSV030000001">
    <property type="protein sequence ID" value="CAJ2627790.1"/>
    <property type="molecule type" value="Genomic_DNA"/>
</dbReference>
<reference evidence="1" key="1">
    <citation type="submission" date="2023-10" db="EMBL/GenBank/DDBJ databases">
        <authorList>
            <person name="Rodriguez Cubillos JULIANA M."/>
            <person name="De Vega J."/>
        </authorList>
    </citation>
    <scope>NUCLEOTIDE SEQUENCE</scope>
</reference>
<accession>A0ACB0I6V5</accession>
<keyword evidence="2" id="KW-1185">Reference proteome</keyword>
<proteinExistence type="predicted"/>
<gene>
    <name evidence="1" type="ORF">MILVUS5_LOCUS175</name>
</gene>
<comment type="caution">
    <text evidence="1">The sequence shown here is derived from an EMBL/GenBank/DDBJ whole genome shotgun (WGS) entry which is preliminary data.</text>
</comment>
<evidence type="ECO:0000313" key="2">
    <source>
        <dbReference type="Proteomes" id="UP001177021"/>
    </source>
</evidence>
<dbReference type="Proteomes" id="UP001177021">
    <property type="component" value="Unassembled WGS sequence"/>
</dbReference>
<name>A0ACB0I6V5_TRIPR</name>
<protein>
    <submittedName>
        <fullName evidence="1">Uncharacterized protein</fullName>
    </submittedName>
</protein>
<evidence type="ECO:0000313" key="1">
    <source>
        <dbReference type="EMBL" id="CAJ2627790.1"/>
    </source>
</evidence>